<keyword evidence="1" id="KW-0472">Membrane</keyword>
<proteinExistence type="predicted"/>
<keyword evidence="3" id="KW-1185">Reference proteome</keyword>
<gene>
    <name evidence="2" type="ORF">C2G38_2101061</name>
</gene>
<comment type="caution">
    <text evidence="2">The sequence shown here is derived from an EMBL/GenBank/DDBJ whole genome shotgun (WGS) entry which is preliminary data.</text>
</comment>
<reference evidence="2 3" key="1">
    <citation type="submission" date="2018-06" db="EMBL/GenBank/DDBJ databases">
        <title>Comparative genomics reveals the genomic features of Rhizophagus irregularis, R. cerebriforme, R. diaphanum and Gigaspora rosea, and their symbiotic lifestyle signature.</title>
        <authorList>
            <person name="Morin E."/>
            <person name="San Clemente H."/>
            <person name="Chen E.C.H."/>
            <person name="De La Providencia I."/>
            <person name="Hainaut M."/>
            <person name="Kuo A."/>
            <person name="Kohler A."/>
            <person name="Murat C."/>
            <person name="Tang N."/>
            <person name="Roy S."/>
            <person name="Loubradou J."/>
            <person name="Henrissat B."/>
            <person name="Grigoriev I.V."/>
            <person name="Corradi N."/>
            <person name="Roux C."/>
            <person name="Martin F.M."/>
        </authorList>
    </citation>
    <scope>NUCLEOTIDE SEQUENCE [LARGE SCALE GENOMIC DNA]</scope>
    <source>
        <strain evidence="2 3">DAOM 194757</strain>
    </source>
</reference>
<accession>A0A397USU1</accession>
<organism evidence="2 3">
    <name type="scientific">Gigaspora rosea</name>
    <dbReference type="NCBI Taxonomy" id="44941"/>
    <lineage>
        <taxon>Eukaryota</taxon>
        <taxon>Fungi</taxon>
        <taxon>Fungi incertae sedis</taxon>
        <taxon>Mucoromycota</taxon>
        <taxon>Glomeromycotina</taxon>
        <taxon>Glomeromycetes</taxon>
        <taxon>Diversisporales</taxon>
        <taxon>Gigasporaceae</taxon>
        <taxon>Gigaspora</taxon>
    </lineage>
</organism>
<evidence type="ECO:0000313" key="2">
    <source>
        <dbReference type="EMBL" id="RIB12408.1"/>
    </source>
</evidence>
<protein>
    <submittedName>
        <fullName evidence="2">Uncharacterized protein</fullName>
    </submittedName>
</protein>
<dbReference type="Proteomes" id="UP000266673">
    <property type="component" value="Unassembled WGS sequence"/>
</dbReference>
<name>A0A397USU1_9GLOM</name>
<keyword evidence="1" id="KW-1133">Transmembrane helix</keyword>
<dbReference type="EMBL" id="QKWP01001028">
    <property type="protein sequence ID" value="RIB12408.1"/>
    <property type="molecule type" value="Genomic_DNA"/>
</dbReference>
<sequence>MEVLNIGLILRLAQIQLLYKELLLFVKFFVNIFYVILLELIILILNMQIGLIYLSLMVLLLLYHQLNLL</sequence>
<keyword evidence="1" id="KW-0812">Transmembrane</keyword>
<feature type="transmembrane region" description="Helical" evidence="1">
    <location>
        <begin position="22"/>
        <end position="42"/>
    </location>
</feature>
<feature type="transmembrane region" description="Helical" evidence="1">
    <location>
        <begin position="49"/>
        <end position="66"/>
    </location>
</feature>
<dbReference type="AlphaFoldDB" id="A0A397USU1"/>
<evidence type="ECO:0000313" key="3">
    <source>
        <dbReference type="Proteomes" id="UP000266673"/>
    </source>
</evidence>
<evidence type="ECO:0000256" key="1">
    <source>
        <dbReference type="SAM" id="Phobius"/>
    </source>
</evidence>